<dbReference type="NCBIfam" id="TIGR00044">
    <property type="entry name" value="YggS family pyridoxal phosphate-dependent enzyme"/>
    <property type="match status" value="1"/>
</dbReference>
<dbReference type="HAMAP" id="MF_02087">
    <property type="entry name" value="PLP_homeostasis"/>
    <property type="match status" value="1"/>
</dbReference>
<feature type="modified residue" description="N6-(pyridoxal phosphate)lysine" evidence="2">
    <location>
        <position position="36"/>
    </location>
</feature>
<dbReference type="PROSITE" id="PS01211">
    <property type="entry name" value="UPF0001"/>
    <property type="match status" value="1"/>
</dbReference>
<dbReference type="SUPFAM" id="SSF51419">
    <property type="entry name" value="PLP-binding barrel"/>
    <property type="match status" value="1"/>
</dbReference>
<keyword evidence="6" id="KW-1185">Reference proteome</keyword>
<dbReference type="EMBL" id="JBHRYR010000002">
    <property type="protein sequence ID" value="MFC3851436.1"/>
    <property type="molecule type" value="Genomic_DNA"/>
</dbReference>
<reference evidence="6" key="1">
    <citation type="journal article" date="2019" name="Int. J. Syst. Evol. Microbiol.">
        <title>The Global Catalogue of Microorganisms (GCM) 10K type strain sequencing project: providing services to taxonomists for standard genome sequencing and annotation.</title>
        <authorList>
            <consortium name="The Broad Institute Genomics Platform"/>
            <consortium name="The Broad Institute Genome Sequencing Center for Infectious Disease"/>
            <person name="Wu L."/>
            <person name="Ma J."/>
        </authorList>
    </citation>
    <scope>NUCLEOTIDE SEQUENCE [LARGE SCALE GENOMIC DNA]</scope>
    <source>
        <strain evidence="6">IBRC 10765</strain>
    </source>
</reference>
<dbReference type="PANTHER" id="PTHR10146">
    <property type="entry name" value="PROLINE SYNTHETASE CO-TRANSCRIBED BACTERIAL HOMOLOG PROTEIN"/>
    <property type="match status" value="1"/>
</dbReference>
<dbReference type="InterPro" id="IPR001608">
    <property type="entry name" value="Ala_racemase_N"/>
</dbReference>
<dbReference type="PIRSF" id="PIRSF004848">
    <property type="entry name" value="YBL036c_PLPDEIII"/>
    <property type="match status" value="1"/>
</dbReference>
<comment type="caution">
    <text evidence="5">The sequence shown here is derived from an EMBL/GenBank/DDBJ whole genome shotgun (WGS) entry which is preliminary data.</text>
</comment>
<comment type="function">
    <text evidence="2">Pyridoxal 5'-phosphate (PLP)-binding protein, which is involved in PLP homeostasis.</text>
</comment>
<evidence type="ECO:0000313" key="6">
    <source>
        <dbReference type="Proteomes" id="UP001595617"/>
    </source>
</evidence>
<evidence type="ECO:0000259" key="4">
    <source>
        <dbReference type="Pfam" id="PF01168"/>
    </source>
</evidence>
<organism evidence="5 6">
    <name type="scientific">Saccharospirillum mangrovi</name>
    <dbReference type="NCBI Taxonomy" id="2161747"/>
    <lineage>
        <taxon>Bacteria</taxon>
        <taxon>Pseudomonadati</taxon>
        <taxon>Pseudomonadota</taxon>
        <taxon>Gammaproteobacteria</taxon>
        <taxon>Oceanospirillales</taxon>
        <taxon>Saccharospirillaceae</taxon>
        <taxon>Saccharospirillum</taxon>
    </lineage>
</organism>
<evidence type="ECO:0000256" key="1">
    <source>
        <dbReference type="ARBA" id="ARBA00022898"/>
    </source>
</evidence>
<evidence type="ECO:0000256" key="3">
    <source>
        <dbReference type="RuleBase" id="RU004514"/>
    </source>
</evidence>
<comment type="similarity">
    <text evidence="2 3">Belongs to the pyridoxal phosphate-binding protein YggS/PROSC family.</text>
</comment>
<dbReference type="Gene3D" id="3.20.20.10">
    <property type="entry name" value="Alanine racemase"/>
    <property type="match status" value="1"/>
</dbReference>
<gene>
    <name evidence="5" type="ORF">ACFOOG_01210</name>
</gene>
<dbReference type="InterPro" id="IPR011078">
    <property type="entry name" value="PyrdxlP_homeostasis"/>
</dbReference>
<accession>A0ABV7ZTJ2</accession>
<proteinExistence type="inferred from homology"/>
<feature type="domain" description="Alanine racemase N-terminal" evidence="4">
    <location>
        <begin position="10"/>
        <end position="226"/>
    </location>
</feature>
<name>A0ABV7ZTJ2_9GAMM</name>
<sequence>MSNIAERWQNIREKVDTTAKQAGRLPNEVTVLAVSKTFPADDVRAAWAAGAREFGENYVQEGVEKIAELDDLPAIWHFIGPLQSNKTRPVAEHFHWVHTVDREKIAQRLNDQRPSHLPPLQVCLQVNISADPAKSGVSIDELAPLAQQVAQLPNLTLRGLMTVPALDLDDTALSAQFAQMQQAFKALQSLHPDMDTLSMGMSDDMALAIQHGSTCVRIGRGIFGHRERKGNLA</sequence>
<protein>
    <recommendedName>
        <fullName evidence="2">Pyridoxal phosphate homeostasis protein</fullName>
        <shortName evidence="2">PLP homeostasis protein</shortName>
    </recommendedName>
</protein>
<dbReference type="CDD" id="cd06824">
    <property type="entry name" value="PLPDE_III_Yggs_like"/>
    <property type="match status" value="1"/>
</dbReference>
<dbReference type="Proteomes" id="UP001595617">
    <property type="component" value="Unassembled WGS sequence"/>
</dbReference>
<dbReference type="Pfam" id="PF01168">
    <property type="entry name" value="Ala_racemase_N"/>
    <property type="match status" value="1"/>
</dbReference>
<keyword evidence="1 2" id="KW-0663">Pyridoxal phosphate</keyword>
<dbReference type="PANTHER" id="PTHR10146:SF14">
    <property type="entry name" value="PYRIDOXAL PHOSPHATE HOMEOSTASIS PROTEIN"/>
    <property type="match status" value="1"/>
</dbReference>
<evidence type="ECO:0000256" key="2">
    <source>
        <dbReference type="HAMAP-Rule" id="MF_02087"/>
    </source>
</evidence>
<dbReference type="InterPro" id="IPR029066">
    <property type="entry name" value="PLP-binding_barrel"/>
</dbReference>
<dbReference type="RefSeq" id="WP_380692591.1">
    <property type="nucleotide sequence ID" value="NZ_JBHRYR010000002.1"/>
</dbReference>
<evidence type="ECO:0000313" key="5">
    <source>
        <dbReference type="EMBL" id="MFC3851436.1"/>
    </source>
</evidence>